<organism evidence="1 2">
    <name type="scientific">Psychroserpens algicola</name>
    <dbReference type="NCBI Taxonomy" id="1719034"/>
    <lineage>
        <taxon>Bacteria</taxon>
        <taxon>Pseudomonadati</taxon>
        <taxon>Bacteroidota</taxon>
        <taxon>Flavobacteriia</taxon>
        <taxon>Flavobacteriales</taxon>
        <taxon>Flavobacteriaceae</taxon>
        <taxon>Psychroserpens</taxon>
    </lineage>
</organism>
<gene>
    <name evidence="1" type="ORF">MUY34_06655</name>
</gene>
<evidence type="ECO:0008006" key="3">
    <source>
        <dbReference type="Google" id="ProtNLM"/>
    </source>
</evidence>
<keyword evidence="2" id="KW-1185">Reference proteome</keyword>
<dbReference type="PROSITE" id="PS51257">
    <property type="entry name" value="PROKAR_LIPOPROTEIN"/>
    <property type="match status" value="1"/>
</dbReference>
<proteinExistence type="predicted"/>
<sequence>MKKALVLMMIFTAFMSCKDDQKKEADVTSEEKTVVAEEGKTIKQSDGNIAIHGKFLFDKANNAAVLLTPNQMYGIVINDQAQALNAQVKPYKEDQYTMVPVTIRGRIFKNEGSKDEWEHKIEIKEILKVSEPESEDNDVIKLGSK</sequence>
<comment type="caution">
    <text evidence="1">The sequence shown here is derived from an EMBL/GenBank/DDBJ whole genome shotgun (WGS) entry which is preliminary data.</text>
</comment>
<protein>
    <recommendedName>
        <fullName evidence="3">Lipoprotein</fullName>
    </recommendedName>
</protein>
<name>A0ABT0H8X6_9FLAO</name>
<reference evidence="1" key="1">
    <citation type="submission" date="2022-04" db="EMBL/GenBank/DDBJ databases">
        <authorList>
            <person name="Ren T."/>
        </authorList>
    </citation>
    <scope>NUCLEOTIDE SEQUENCE</scope>
    <source>
        <strain evidence="1">F63249</strain>
    </source>
</reference>
<dbReference type="EMBL" id="JALPQF010000005">
    <property type="protein sequence ID" value="MCK8480295.1"/>
    <property type="molecule type" value="Genomic_DNA"/>
</dbReference>
<dbReference type="Proteomes" id="UP001203687">
    <property type="component" value="Unassembled WGS sequence"/>
</dbReference>
<dbReference type="RefSeq" id="WP_248412444.1">
    <property type="nucleotide sequence ID" value="NZ_JALPQF010000005.1"/>
</dbReference>
<evidence type="ECO:0000313" key="1">
    <source>
        <dbReference type="EMBL" id="MCK8480295.1"/>
    </source>
</evidence>
<accession>A0ABT0H8X6</accession>
<evidence type="ECO:0000313" key="2">
    <source>
        <dbReference type="Proteomes" id="UP001203687"/>
    </source>
</evidence>